<dbReference type="AlphaFoldDB" id="A0A098QZ95"/>
<dbReference type="STRING" id="1480694.DC28_05855"/>
<accession>A0A098QZ95</accession>
<keyword evidence="2" id="KW-1185">Reference proteome</keyword>
<gene>
    <name evidence="1" type="ORF">DC28_05855</name>
</gene>
<reference evidence="1 2" key="1">
    <citation type="submission" date="2014-05" db="EMBL/GenBank/DDBJ databases">
        <title>De novo Genome Sequence of Spirocheata sp.</title>
        <authorList>
            <person name="Shivani Y."/>
            <person name="Subhash Y."/>
            <person name="Tushar L."/>
            <person name="Sasikala C."/>
            <person name="Ramana C.V."/>
        </authorList>
    </citation>
    <scope>NUCLEOTIDE SEQUENCE [LARGE SCALE GENOMIC DNA]</scope>
    <source>
        <strain evidence="1 2">JC230</strain>
    </source>
</reference>
<organism evidence="1 2">
    <name type="scientific">Spirochaeta lutea</name>
    <dbReference type="NCBI Taxonomy" id="1480694"/>
    <lineage>
        <taxon>Bacteria</taxon>
        <taxon>Pseudomonadati</taxon>
        <taxon>Spirochaetota</taxon>
        <taxon>Spirochaetia</taxon>
        <taxon>Spirochaetales</taxon>
        <taxon>Spirochaetaceae</taxon>
        <taxon>Spirochaeta</taxon>
    </lineage>
</organism>
<evidence type="ECO:0000313" key="1">
    <source>
        <dbReference type="EMBL" id="KGE72763.1"/>
    </source>
</evidence>
<dbReference type="Proteomes" id="UP000029692">
    <property type="component" value="Unassembled WGS sequence"/>
</dbReference>
<dbReference type="EMBL" id="JNUP01000048">
    <property type="protein sequence ID" value="KGE72763.1"/>
    <property type="molecule type" value="Genomic_DNA"/>
</dbReference>
<protein>
    <submittedName>
        <fullName evidence="1">Uncharacterized protein</fullName>
    </submittedName>
</protein>
<sequence>MLTGAGRLTAQASVSQEVTGMYSLGIAGEEQMLTSELPGTFAERKNGYLVKGSFDVKASIEYTLDLFLRVSANTRTGSPYLALQLPETSASELSLGLDTAYARLHVLNGLGVISPPLEIYIQAGKFSQGADNLTVSRYGLEGASGMVKTSSSPAIALQIEKVFLGIDQFYLGTSSSLLFEAGTAGLLDEAVPRLYDTDGGLSNHGKPVLGEYAPQFFASLSLNRYVLPVGLLSGDISYAYNGAGIYSGHSLGGSVRFDAFLKKNVWFLPLAVHAGFSEKNIDVLARTTGTGALNATTDLRQALRLGVALGVQYASPIPAFTDLNPPPRIDAELTVAGAYSHIGHIYRDDLSMWGLSVDGRFMLARKFFLGAGLILPVLGEAVWSTREDVSTALDSYSHGFTTLQNLGWEAYAGFQVSGSARFTLGISQNRGLSMNYGLEGLQEGLVKYRQPGTEESEGLLQTFGVYALTSVRL</sequence>
<comment type="caution">
    <text evidence="1">The sequence shown here is derived from an EMBL/GenBank/DDBJ whole genome shotgun (WGS) entry which is preliminary data.</text>
</comment>
<evidence type="ECO:0000313" key="2">
    <source>
        <dbReference type="Proteomes" id="UP000029692"/>
    </source>
</evidence>
<name>A0A098QZ95_9SPIO</name>
<proteinExistence type="predicted"/>